<dbReference type="InterPro" id="IPR019734">
    <property type="entry name" value="TPR_rpt"/>
</dbReference>
<dbReference type="FunFam" id="1.25.40.10:FF:000020">
    <property type="entry name" value="Stress-induced phosphoprotein 1"/>
    <property type="match status" value="1"/>
</dbReference>
<name>A0A4T0NLH0_9BASI</name>
<keyword evidence="3" id="KW-0677">Repeat</keyword>
<feature type="compositionally biased region" description="Basic and acidic residues" evidence="6">
    <location>
        <begin position="198"/>
        <end position="212"/>
    </location>
</feature>
<dbReference type="InterPro" id="IPR006076">
    <property type="entry name" value="FAD-dep_OxRdtase"/>
</dbReference>
<dbReference type="Pfam" id="PF01266">
    <property type="entry name" value="DAO"/>
    <property type="match status" value="1"/>
</dbReference>
<feature type="compositionally biased region" description="Low complexity" evidence="6">
    <location>
        <begin position="217"/>
        <end position="228"/>
    </location>
</feature>
<dbReference type="Gene3D" id="3.30.9.10">
    <property type="entry name" value="D-Amino Acid Oxidase, subunit A, domain 2"/>
    <property type="match status" value="1"/>
</dbReference>
<feature type="repeat" description="TPR" evidence="5">
    <location>
        <begin position="380"/>
        <end position="413"/>
    </location>
</feature>
<dbReference type="InterPro" id="IPR036188">
    <property type="entry name" value="FAD/NAD-bd_sf"/>
</dbReference>
<dbReference type="GO" id="GO:0005737">
    <property type="term" value="C:cytoplasm"/>
    <property type="evidence" value="ECO:0007669"/>
    <property type="project" value="UniProtKB-SubCell"/>
</dbReference>
<dbReference type="SUPFAM" id="SSF53474">
    <property type="entry name" value="alpha/beta-Hydrolases"/>
    <property type="match status" value="1"/>
</dbReference>
<dbReference type="Pfam" id="PF13424">
    <property type="entry name" value="TPR_12"/>
    <property type="match status" value="1"/>
</dbReference>
<keyword evidence="4 5" id="KW-0802">TPR repeat</keyword>
<dbReference type="PANTHER" id="PTHR22904">
    <property type="entry name" value="TPR REPEAT CONTAINING PROTEIN"/>
    <property type="match status" value="1"/>
</dbReference>
<dbReference type="Pfam" id="PF13181">
    <property type="entry name" value="TPR_8"/>
    <property type="match status" value="1"/>
</dbReference>
<dbReference type="Gene3D" id="3.50.50.60">
    <property type="entry name" value="FAD/NAD(P)-binding domain"/>
    <property type="match status" value="1"/>
</dbReference>
<dbReference type="Gene3D" id="3.40.50.1820">
    <property type="entry name" value="alpha/beta hydrolase"/>
    <property type="match status" value="1"/>
</dbReference>
<dbReference type="Gene3D" id="1.10.260.100">
    <property type="match status" value="2"/>
</dbReference>
<comment type="caution">
    <text evidence="8">The sequence shown here is derived from an EMBL/GenBank/DDBJ whole genome shotgun (WGS) entry which is preliminary data.</text>
</comment>
<dbReference type="InterPro" id="IPR011990">
    <property type="entry name" value="TPR-like_helical_dom_sf"/>
</dbReference>
<dbReference type="Pfam" id="PF13432">
    <property type="entry name" value="TPR_16"/>
    <property type="match status" value="1"/>
</dbReference>
<dbReference type="SMART" id="SM00028">
    <property type="entry name" value="TPR"/>
    <property type="match status" value="9"/>
</dbReference>
<dbReference type="Pfam" id="PF17830">
    <property type="entry name" value="STI1-HOP_DP"/>
    <property type="match status" value="2"/>
</dbReference>
<feature type="repeat" description="TPR" evidence="5">
    <location>
        <begin position="414"/>
        <end position="447"/>
    </location>
</feature>
<feature type="repeat" description="TPR" evidence="5">
    <location>
        <begin position="245"/>
        <end position="278"/>
    </location>
</feature>
<keyword evidence="2" id="KW-0963">Cytoplasm</keyword>
<sequence>MPTADELKTQGNAAFAAKDYNKAIEIFTQAISLDASNHVLYSNRSASYAGLRNYEKALEDANTTIAKNAQWAKGYARKGAALHGLHRYMDSVEAYESGLKVAPTDSSLQKGLADVKNAAQSDDEGPGRIAEMFRDPNLIGKLASNPKIAPMLADPSFVAKLKEIQSGGQPSPDIFQDTRMIQVMGVLMGVDLQAFERPEGSDELPENLKKAEPAPAPAAKPAAAPAPEAKMEEAETSTSDEKKEALKAKQQGNDAYKARKFDEAIQAYEKAWELDSTDISYLTNLSAVYFEKGDLDKCLEVCEKAVEEGRSLRADYKLVAKALGRIGSVHYKKKDLDAAVNYFNKSLTEHRSADILNKLRATEKEKKDAEIAAYINPELSEKSREEGNAAFKRGEFAESVKLYTEAIKRLPDNARAYTNRATAYNKLAALPEALKDANKAIEIDPSFVRAHIRKAMVLFGMRDYTQAAAALDKATHNDKEGTNGREIREWSAKIQSALYSQRSEESDEQTLERAMRDPEIASIMGDPVMQSILQQSQTDPAVLQHHMKSSPAIQEKVMKLVNAGIIKTHKKNVLIVGAGIFGLSTAYALLQDGYTVTIVEQSDQIPAAGSASTDISKIVRADYGNAVYSKMASESIADLEQNWTKEAFFHQSGMLVLGESEYAKESYEHVKAMYPTRVSMLDKHTIRDVLPKNVPLNPLEHTAYVNRASGWIESGRATAVLAERCEQMGAKLIPNFNVKDVLWKGDIVEGVENTNGDVLHADLTIIACGAWSTLLDEQLNKMLLASAQSVAMIKLTDDQYDRYKDSPIIINLGTGFYMFPPTESKYFKISKHHAGYISKERNAPISLGNAREQLGKNEPAVSISKIPTDMYEELRGGLREVYPEFANDENLEWKTRVCWYSDAQNGDFIIDYHPKSNKSLLFATGGSGHAYKMYTILGKLVKDRIEGQLSKELSDMFTIDRDIEQAPVVDHSRLDSYLFTGGADTFGDLPSDLESALNEESKYSTLIYPPWKTSGKLEVAVDDLQIWMKEKYQEFGYTSYVLVAHSMGGLLAADLYLKDTYEGGHLNIKAVLNLDSPMVGLHPNVFAHTTAKFGDYYDKFNKIKEIAGGATVLAPFVGALWGTTRLNESERIAKEEEEKKTKQQQQASTSYIKPAGAAIATVSALGAGVYFGRDKLLEAYRWTTGQTIDHLLFLSNLWNSRMLKERLESISTNDVLFKNYYTHLPHLNDRTFCLIPSNNKMFIKASNTLASDEVGAHIGMFNASSNSDYHELIKNLVQDIRSC</sequence>
<proteinExistence type="predicted"/>
<dbReference type="SMART" id="SM00727">
    <property type="entry name" value="STI1"/>
    <property type="match status" value="2"/>
</dbReference>
<comment type="subcellular location">
    <subcellularLocation>
        <location evidence="1">Cytoplasm</location>
    </subcellularLocation>
</comment>
<evidence type="ECO:0000256" key="4">
    <source>
        <dbReference type="ARBA" id="ARBA00022803"/>
    </source>
</evidence>
<dbReference type="SUPFAM" id="SSF51905">
    <property type="entry name" value="FAD/NAD(P)-binding domain"/>
    <property type="match status" value="1"/>
</dbReference>
<dbReference type="GO" id="GO:0051879">
    <property type="term" value="F:Hsp90 protein binding"/>
    <property type="evidence" value="ECO:0007669"/>
    <property type="project" value="TreeGrafter"/>
</dbReference>
<evidence type="ECO:0000313" key="9">
    <source>
        <dbReference type="Proteomes" id="UP000307169"/>
    </source>
</evidence>
<feature type="repeat" description="TPR" evidence="5">
    <location>
        <begin position="4"/>
        <end position="37"/>
    </location>
</feature>
<dbReference type="SUPFAM" id="SSF48452">
    <property type="entry name" value="TPR-like"/>
    <property type="match status" value="3"/>
</dbReference>
<protein>
    <submittedName>
        <fullName evidence="8">FAD dependent oxidoreductase</fullName>
    </submittedName>
</protein>
<reference evidence="8 9" key="1">
    <citation type="submission" date="2019-03" db="EMBL/GenBank/DDBJ databases">
        <title>Sequencing 25 genomes of Wallemia mellicola.</title>
        <authorList>
            <person name="Gostincar C."/>
        </authorList>
    </citation>
    <scope>NUCLEOTIDE SEQUENCE [LARGE SCALE GENOMIC DNA]</scope>
    <source>
        <strain evidence="8 9">EXF-1262</strain>
    </source>
</reference>
<dbReference type="SUPFAM" id="SSF54373">
    <property type="entry name" value="FAD-linked reductases, C-terminal domain"/>
    <property type="match status" value="1"/>
</dbReference>
<feature type="repeat" description="TPR" evidence="5">
    <location>
        <begin position="320"/>
        <end position="353"/>
    </location>
</feature>
<dbReference type="InterPro" id="IPR041243">
    <property type="entry name" value="STI1/HOP_DP"/>
</dbReference>
<dbReference type="EMBL" id="SPRH01000042">
    <property type="protein sequence ID" value="TIB97975.1"/>
    <property type="molecule type" value="Genomic_DNA"/>
</dbReference>
<evidence type="ECO:0000256" key="2">
    <source>
        <dbReference type="ARBA" id="ARBA00022490"/>
    </source>
</evidence>
<evidence type="ECO:0000256" key="3">
    <source>
        <dbReference type="ARBA" id="ARBA00022737"/>
    </source>
</evidence>
<dbReference type="Gene3D" id="1.25.40.10">
    <property type="entry name" value="Tetratricopeptide repeat domain"/>
    <property type="match status" value="3"/>
</dbReference>
<evidence type="ECO:0000313" key="8">
    <source>
        <dbReference type="EMBL" id="TIB97975.1"/>
    </source>
</evidence>
<evidence type="ECO:0000256" key="6">
    <source>
        <dbReference type="SAM" id="MobiDB-lite"/>
    </source>
</evidence>
<organism evidence="8 9">
    <name type="scientific">Wallemia mellicola</name>
    <dbReference type="NCBI Taxonomy" id="1708541"/>
    <lineage>
        <taxon>Eukaryota</taxon>
        <taxon>Fungi</taxon>
        <taxon>Dikarya</taxon>
        <taxon>Basidiomycota</taxon>
        <taxon>Wallemiomycotina</taxon>
        <taxon>Wallemiomycetes</taxon>
        <taxon>Wallemiales</taxon>
        <taxon>Wallemiaceae</taxon>
        <taxon>Wallemia</taxon>
    </lineage>
</organism>
<feature type="compositionally biased region" description="Basic and acidic residues" evidence="6">
    <location>
        <begin position="229"/>
        <end position="247"/>
    </location>
</feature>
<dbReference type="InterPro" id="IPR006636">
    <property type="entry name" value="STI1_HS-bd"/>
</dbReference>
<evidence type="ECO:0000256" key="5">
    <source>
        <dbReference type="PROSITE-ProRule" id="PRU00339"/>
    </source>
</evidence>
<gene>
    <name evidence="8" type="ORF">E3Q17_03189</name>
</gene>
<feature type="domain" description="STI1" evidence="7">
    <location>
        <begin position="135"/>
        <end position="178"/>
    </location>
</feature>
<dbReference type="FunFam" id="1.25.40.10:FF:000010">
    <property type="entry name" value="Stress-induced phosphoprotein 1"/>
    <property type="match status" value="1"/>
</dbReference>
<feature type="domain" description="STI1" evidence="7">
    <location>
        <begin position="517"/>
        <end position="557"/>
    </location>
</feature>
<dbReference type="PROSITE" id="PS50005">
    <property type="entry name" value="TPR"/>
    <property type="match status" value="5"/>
</dbReference>
<feature type="region of interest" description="Disordered" evidence="6">
    <location>
        <begin position="198"/>
        <end position="252"/>
    </location>
</feature>
<dbReference type="InterPro" id="IPR029058">
    <property type="entry name" value="AB_hydrolase_fold"/>
</dbReference>
<dbReference type="FunFam" id="1.10.260.100:FF:000002">
    <property type="entry name" value="Stress-induced-phosphoprotein 1 (Hsp70/Hsp90-organizing)"/>
    <property type="match status" value="1"/>
</dbReference>
<evidence type="ECO:0000256" key="1">
    <source>
        <dbReference type="ARBA" id="ARBA00004496"/>
    </source>
</evidence>
<accession>A0A4T0NLH0</accession>
<evidence type="ECO:0000259" key="7">
    <source>
        <dbReference type="SMART" id="SM00727"/>
    </source>
</evidence>
<dbReference type="PANTHER" id="PTHR22904:SF523">
    <property type="entry name" value="STRESS-INDUCED-PHOSPHOPROTEIN 1"/>
    <property type="match status" value="1"/>
</dbReference>
<dbReference type="Proteomes" id="UP000307169">
    <property type="component" value="Unassembled WGS sequence"/>
</dbReference>